<dbReference type="OrthoDB" id="978595at2"/>
<evidence type="ECO:0000256" key="7">
    <source>
        <dbReference type="RuleBase" id="RU362048"/>
    </source>
</evidence>
<evidence type="ECO:0000256" key="2">
    <source>
        <dbReference type="ARBA" id="ARBA00009784"/>
    </source>
</evidence>
<evidence type="ECO:0000256" key="5">
    <source>
        <dbReference type="ARBA" id="ARBA00022989"/>
    </source>
</evidence>
<dbReference type="Proteomes" id="UP000070224">
    <property type="component" value="Unassembled WGS sequence"/>
</dbReference>
<evidence type="ECO:0000313" key="9">
    <source>
        <dbReference type="Proteomes" id="UP000070224"/>
    </source>
</evidence>
<feature type="transmembrane region" description="Helical" evidence="7">
    <location>
        <begin position="154"/>
        <end position="173"/>
    </location>
</feature>
<evidence type="ECO:0000256" key="6">
    <source>
        <dbReference type="ARBA" id="ARBA00023136"/>
    </source>
</evidence>
<dbReference type="InterPro" id="IPR002771">
    <property type="entry name" value="Multi_antbiot-R_MarC"/>
</dbReference>
<comment type="subcellular location">
    <subcellularLocation>
        <location evidence="1 7">Cell membrane</location>
        <topology evidence="1 7">Multi-pass membrane protein</topology>
    </subcellularLocation>
</comment>
<comment type="caution">
    <text evidence="8">The sequence shown here is derived from an EMBL/GenBank/DDBJ whole genome shotgun (WGS) entry which is preliminary data.</text>
</comment>
<dbReference type="Pfam" id="PF01914">
    <property type="entry name" value="MarC"/>
    <property type="match status" value="1"/>
</dbReference>
<dbReference type="EMBL" id="LSDK01000054">
    <property type="protein sequence ID" value="KXB76898.1"/>
    <property type="molecule type" value="Genomic_DNA"/>
</dbReference>
<feature type="transmembrane region" description="Helical" evidence="7">
    <location>
        <begin position="33"/>
        <end position="53"/>
    </location>
</feature>
<feature type="transmembrane region" description="Helical" evidence="7">
    <location>
        <begin position="194"/>
        <end position="212"/>
    </location>
</feature>
<sequence>MMTTPLLGVDLGQIASAIGHEFTLFSLDELYKAFFTLFVTIDIIGAIPIILSLKSKGKTYHSAQVGIYSGIILIAFLLVGEPLLGSFGADISTFGVAGGIVLFVMAVEMIFGIEIFKSEDDSSGNTTFVPLVFPLFAGAASFTTLLTLRSAGIAMINLALSIVLNMVLVYLVLRYVSLLDRILGKNGVYILRKFFGVVLLAISVKFITKNLIEVIAMVQHGVAALGQ</sequence>
<proteinExistence type="inferred from homology"/>
<comment type="similarity">
    <text evidence="2 7">Belongs to the UPF0056 (MarC) family.</text>
</comment>
<dbReference type="PATRIC" id="fig|322095.3.peg.756"/>
<protein>
    <recommendedName>
        <fullName evidence="7">UPF0056 membrane protein</fullName>
    </recommendedName>
</protein>
<evidence type="ECO:0000313" key="8">
    <source>
        <dbReference type="EMBL" id="KXB76898.1"/>
    </source>
</evidence>
<keyword evidence="5 7" id="KW-1133">Transmembrane helix</keyword>
<reference evidence="9" key="1">
    <citation type="submission" date="2016-01" db="EMBL/GenBank/DDBJ databases">
        <authorList>
            <person name="Mitreva M."/>
            <person name="Pepin K.H."/>
            <person name="Mihindukulasuriya K.A."/>
            <person name="Fulton R."/>
            <person name="Fronick C."/>
            <person name="O'Laughlin M."/>
            <person name="Miner T."/>
            <person name="Herter B."/>
            <person name="Rosa B.A."/>
            <person name="Cordes M."/>
            <person name="Tomlinson C."/>
            <person name="Wollam A."/>
            <person name="Palsikar V.B."/>
            <person name="Mardis E.R."/>
            <person name="Wilson R.K."/>
        </authorList>
    </citation>
    <scope>NUCLEOTIDE SEQUENCE [LARGE SCALE GENOMIC DNA]</scope>
    <source>
        <strain evidence="9">KA00683</strain>
    </source>
</reference>
<dbReference type="GO" id="GO:0005886">
    <property type="term" value="C:plasma membrane"/>
    <property type="evidence" value="ECO:0007669"/>
    <property type="project" value="UniProtKB-SubCell"/>
</dbReference>
<keyword evidence="6 7" id="KW-0472">Membrane</keyword>
<keyword evidence="9" id="KW-1185">Reference proteome</keyword>
<name>A0A134BAB3_9PORP</name>
<keyword evidence="4 7" id="KW-0812">Transmembrane</keyword>
<dbReference type="RefSeq" id="WP_082713145.1">
    <property type="nucleotide sequence ID" value="NZ_KQ960435.1"/>
</dbReference>
<dbReference type="PANTHER" id="PTHR33508:SF1">
    <property type="entry name" value="UPF0056 MEMBRANE PROTEIN YHCE"/>
    <property type="match status" value="1"/>
</dbReference>
<evidence type="ECO:0000256" key="3">
    <source>
        <dbReference type="ARBA" id="ARBA00022475"/>
    </source>
</evidence>
<feature type="transmembrane region" description="Helical" evidence="7">
    <location>
        <begin position="128"/>
        <end position="148"/>
    </location>
</feature>
<gene>
    <name evidence="8" type="ORF">HMPREF3185_00765</name>
</gene>
<accession>A0A134BAB3</accession>
<dbReference type="AlphaFoldDB" id="A0A134BAB3"/>
<keyword evidence="3" id="KW-1003">Cell membrane</keyword>
<evidence type="ECO:0000256" key="4">
    <source>
        <dbReference type="ARBA" id="ARBA00022692"/>
    </source>
</evidence>
<organism evidence="8 9">
    <name type="scientific">Porphyromonas somerae</name>
    <dbReference type="NCBI Taxonomy" id="322095"/>
    <lineage>
        <taxon>Bacteria</taxon>
        <taxon>Pseudomonadati</taxon>
        <taxon>Bacteroidota</taxon>
        <taxon>Bacteroidia</taxon>
        <taxon>Bacteroidales</taxon>
        <taxon>Porphyromonadaceae</taxon>
        <taxon>Porphyromonas</taxon>
    </lineage>
</organism>
<dbReference type="STRING" id="322095.HMPREF3185_00765"/>
<feature type="transmembrane region" description="Helical" evidence="7">
    <location>
        <begin position="65"/>
        <end position="85"/>
    </location>
</feature>
<evidence type="ECO:0000256" key="1">
    <source>
        <dbReference type="ARBA" id="ARBA00004651"/>
    </source>
</evidence>
<dbReference type="PANTHER" id="PTHR33508">
    <property type="entry name" value="UPF0056 MEMBRANE PROTEIN YHCE"/>
    <property type="match status" value="1"/>
</dbReference>
<feature type="transmembrane region" description="Helical" evidence="7">
    <location>
        <begin position="91"/>
        <end position="116"/>
    </location>
</feature>